<gene>
    <name evidence="2" type="ORF">LY79DRAFT_619181</name>
</gene>
<dbReference type="AlphaFoldDB" id="A0AAD8PLI7"/>
<feature type="region of interest" description="Disordered" evidence="1">
    <location>
        <begin position="163"/>
        <end position="263"/>
    </location>
</feature>
<comment type="caution">
    <text evidence="2">The sequence shown here is derived from an EMBL/GenBank/DDBJ whole genome shotgun (WGS) entry which is preliminary data.</text>
</comment>
<reference evidence="2" key="1">
    <citation type="submission" date="2021-06" db="EMBL/GenBank/DDBJ databases">
        <title>Comparative genomics, transcriptomics and evolutionary studies reveal genomic signatures of adaptation to plant cell wall in hemibiotrophic fungi.</title>
        <authorList>
            <consortium name="DOE Joint Genome Institute"/>
            <person name="Baroncelli R."/>
            <person name="Diaz J.F."/>
            <person name="Benocci T."/>
            <person name="Peng M."/>
            <person name="Battaglia E."/>
            <person name="Haridas S."/>
            <person name="Andreopoulos W."/>
            <person name="Labutti K."/>
            <person name="Pangilinan J."/>
            <person name="Floch G.L."/>
            <person name="Makela M.R."/>
            <person name="Henrissat B."/>
            <person name="Grigoriev I.V."/>
            <person name="Crouch J.A."/>
            <person name="De Vries R.P."/>
            <person name="Sukno S.A."/>
            <person name="Thon M.R."/>
        </authorList>
    </citation>
    <scope>NUCLEOTIDE SEQUENCE</scope>
    <source>
        <strain evidence="2">CBS 125086</strain>
    </source>
</reference>
<protein>
    <submittedName>
        <fullName evidence="2">Uncharacterized protein</fullName>
    </submittedName>
</protein>
<name>A0AAD8PLI7_9PEZI</name>
<organism evidence="2 3">
    <name type="scientific">Colletotrichum navitas</name>
    <dbReference type="NCBI Taxonomy" id="681940"/>
    <lineage>
        <taxon>Eukaryota</taxon>
        <taxon>Fungi</taxon>
        <taxon>Dikarya</taxon>
        <taxon>Ascomycota</taxon>
        <taxon>Pezizomycotina</taxon>
        <taxon>Sordariomycetes</taxon>
        <taxon>Hypocreomycetidae</taxon>
        <taxon>Glomerellales</taxon>
        <taxon>Glomerellaceae</taxon>
        <taxon>Colletotrichum</taxon>
        <taxon>Colletotrichum graminicola species complex</taxon>
    </lineage>
</organism>
<sequence length="413" mass="45837">MCPTNSVKRVCRSDIQHLRNAGTHISFAPGCKRRMWQHVIRFQLSPATAAFKQWDCIARELYLVRPDGSSWGAAWDLVVLRKIQSGLSRCASEAVHLGLVRDTDGERVWEDWTRGFLCVEWDGSCFDPEYARTLLQQASDADEDERRQRRRHEDEIAALAAQLRELGQVPVVPPRRDEEDMSHHHSGSDGRDVSLPDPAIAPADEPARRDQRNMAQNDKDQDEVVPGDSVSRLVEPCVPRGARPGGSASVPRATPAAGNAAGSGLAFRGRQEKDALPAADNVAPTAARDVARFWADKSLAKLEGWLRQGWARLFDLRVHMLDALFGFSLAVGGRGCGRQPNRPRVVAIREAREKLLEEIFFLEDVIHDRRRRPSGPSPPPYPGRGLLCKYFLGGDGLSPAMEARVSGVHGPYL</sequence>
<evidence type="ECO:0000313" key="2">
    <source>
        <dbReference type="EMBL" id="KAK1566395.1"/>
    </source>
</evidence>
<evidence type="ECO:0000256" key="1">
    <source>
        <dbReference type="SAM" id="MobiDB-lite"/>
    </source>
</evidence>
<keyword evidence="3" id="KW-1185">Reference proteome</keyword>
<accession>A0AAD8PLI7</accession>
<dbReference type="Proteomes" id="UP001230504">
    <property type="component" value="Unassembled WGS sequence"/>
</dbReference>
<evidence type="ECO:0000313" key="3">
    <source>
        <dbReference type="Proteomes" id="UP001230504"/>
    </source>
</evidence>
<dbReference type="GeneID" id="85446276"/>
<proteinExistence type="predicted"/>
<feature type="compositionally biased region" description="Basic and acidic residues" evidence="1">
    <location>
        <begin position="174"/>
        <end position="194"/>
    </location>
</feature>
<dbReference type="EMBL" id="JAHLJV010000142">
    <property type="protein sequence ID" value="KAK1566395.1"/>
    <property type="molecule type" value="Genomic_DNA"/>
</dbReference>
<dbReference type="RefSeq" id="XP_060407565.1">
    <property type="nucleotide sequence ID" value="XM_060562036.1"/>
</dbReference>